<comment type="caution">
    <text evidence="2">The sequence shown here is derived from an EMBL/GenBank/DDBJ whole genome shotgun (WGS) entry which is preliminary data.</text>
</comment>
<dbReference type="RefSeq" id="WP_043527824.1">
    <property type="nucleotide sequence ID" value="NZ_BAABKU010000004.1"/>
</dbReference>
<keyword evidence="1" id="KW-0812">Transmembrane</keyword>
<feature type="transmembrane region" description="Helical" evidence="1">
    <location>
        <begin position="18"/>
        <end position="43"/>
    </location>
</feature>
<keyword evidence="1" id="KW-0472">Membrane</keyword>
<reference evidence="2 3" key="1">
    <citation type="submission" date="2014-10" db="EMBL/GenBank/DDBJ databases">
        <title>Draft genome sequence of Actinoplanes utahensis NRRL 12052.</title>
        <authorList>
            <person name="Velasco-Bucheli B."/>
            <person name="del Cerro C."/>
            <person name="Hormigo D."/>
            <person name="Garcia J.L."/>
            <person name="Acebal C."/>
            <person name="Arroyo M."/>
            <person name="de la Mata I."/>
        </authorList>
    </citation>
    <scope>NUCLEOTIDE SEQUENCE [LARGE SCALE GENOMIC DNA]</scope>
    <source>
        <strain evidence="2 3">NRRL 12052</strain>
    </source>
</reference>
<keyword evidence="3" id="KW-1185">Reference proteome</keyword>
<accession>A0A0A6ULZ9</accession>
<name>A0A0A6ULZ9_ACTUT</name>
<organism evidence="2 3">
    <name type="scientific">Actinoplanes utahensis</name>
    <dbReference type="NCBI Taxonomy" id="1869"/>
    <lineage>
        <taxon>Bacteria</taxon>
        <taxon>Bacillati</taxon>
        <taxon>Actinomycetota</taxon>
        <taxon>Actinomycetes</taxon>
        <taxon>Micromonosporales</taxon>
        <taxon>Micromonosporaceae</taxon>
        <taxon>Actinoplanes</taxon>
    </lineage>
</organism>
<proteinExistence type="predicted"/>
<evidence type="ECO:0000313" key="2">
    <source>
        <dbReference type="EMBL" id="KHD75304.1"/>
    </source>
</evidence>
<dbReference type="OrthoDB" id="4238587at2"/>
<protein>
    <submittedName>
        <fullName evidence="2">Cholesterol esterase</fullName>
    </submittedName>
</protein>
<dbReference type="STRING" id="1869.MB27_23915"/>
<dbReference type="AlphaFoldDB" id="A0A0A6ULZ9"/>
<dbReference type="EMBL" id="JRTT01000029">
    <property type="protein sequence ID" value="KHD75304.1"/>
    <property type="molecule type" value="Genomic_DNA"/>
</dbReference>
<evidence type="ECO:0000313" key="3">
    <source>
        <dbReference type="Proteomes" id="UP000054537"/>
    </source>
</evidence>
<dbReference type="Proteomes" id="UP000054537">
    <property type="component" value="Unassembled WGS sequence"/>
</dbReference>
<dbReference type="Pfam" id="PF19741">
    <property type="entry name" value="DUF6230"/>
    <property type="match status" value="1"/>
</dbReference>
<evidence type="ECO:0000256" key="1">
    <source>
        <dbReference type="SAM" id="Phobius"/>
    </source>
</evidence>
<dbReference type="InterPro" id="IPR046198">
    <property type="entry name" value="DUF6230"/>
</dbReference>
<dbReference type="eggNOG" id="ENOG50312Q2">
    <property type="taxonomic scope" value="Bacteria"/>
</dbReference>
<keyword evidence="1" id="KW-1133">Transmembrane helix</keyword>
<sequence>MEDAQSAPAYGRTNWRRFAVAVGVPTVVAGGLVLALAEGALAANFTVSGKQFKLSADTLVGNGFTQYTGELPTNDKKNHPDGEITAAMSGINNADLWNLCQSVAVGPVTLRIEAGKDQKNPVHAENLLIGMSTLGGNATFEDIQIGLDAATLDRDGADTHGDPLAFGQQARKVTIKDLRQEAYYTSASTFVLSGMSLKLHLSGDHECY</sequence>
<gene>
    <name evidence="2" type="ORF">MB27_23915</name>
</gene>